<dbReference type="InterPro" id="IPR009561">
    <property type="entry name" value="DUF1177"/>
</dbReference>
<dbReference type="Proteomes" id="UP000253318">
    <property type="component" value="Unassembled WGS sequence"/>
</dbReference>
<reference evidence="1 2" key="1">
    <citation type="submission" date="2018-04" db="EMBL/GenBank/DDBJ databases">
        <title>Novel actinobacteria from marine sediment.</title>
        <authorList>
            <person name="Ng Z.Y."/>
            <person name="Tan G.Y.A."/>
        </authorList>
    </citation>
    <scope>NUCLEOTIDE SEQUENCE [LARGE SCALE GENOMIC DNA]</scope>
    <source>
        <strain evidence="1 2">TPS81</strain>
    </source>
</reference>
<name>A0A368SZC9_9ACTN</name>
<dbReference type="AlphaFoldDB" id="A0A368SZC9"/>
<sequence>MSWSHVIGAYDLLDTPAADGSAVAEYLRAHGAREEEVVVETVTGEGGSTDFVRVTVPGAAGAAAGGAAPTLGVVGRLGGLGARPEQIGFVSDGDGALTTVAAAAKLLDMRRRGDVLPGDVVLATHIDPDAPTRPHDPVPFMSSVVDQHVSNEHEVLAGMDAILSVDTTKGNRVCNHHGIAITPAVVDGWIVRVPETLLDVVSRTTGRPPVVMPLTMQDITPYGNGVYHVNSILQPSTATTAPVVGVAIVTETAVAGSATGATDLGSVETAVRFVIETAKDFGRGIARFVDPAEVSRLTELYGGMSRLRGAHPAAAS</sequence>
<keyword evidence="2" id="KW-1185">Reference proteome</keyword>
<evidence type="ECO:0000313" key="1">
    <source>
        <dbReference type="EMBL" id="RCV51050.1"/>
    </source>
</evidence>
<dbReference type="RefSeq" id="WP_114400480.1">
    <property type="nucleotide sequence ID" value="NZ_QEIM01000230.1"/>
</dbReference>
<gene>
    <name evidence="1" type="ORF">DEF24_23575</name>
</gene>
<evidence type="ECO:0000313" key="2">
    <source>
        <dbReference type="Proteomes" id="UP000253318"/>
    </source>
</evidence>
<comment type="caution">
    <text evidence="1">The sequence shown here is derived from an EMBL/GenBank/DDBJ whole genome shotgun (WGS) entry which is preliminary data.</text>
</comment>
<protein>
    <submittedName>
        <fullName evidence="1">DUF1177 domain-containing protein</fullName>
    </submittedName>
</protein>
<dbReference type="OrthoDB" id="9782903at2"/>
<organism evidence="1 2">
    <name type="scientific">Marinitenerispora sediminis</name>
    <dbReference type="NCBI Taxonomy" id="1931232"/>
    <lineage>
        <taxon>Bacteria</taxon>
        <taxon>Bacillati</taxon>
        <taxon>Actinomycetota</taxon>
        <taxon>Actinomycetes</taxon>
        <taxon>Streptosporangiales</taxon>
        <taxon>Nocardiopsidaceae</taxon>
        <taxon>Marinitenerispora</taxon>
    </lineage>
</organism>
<proteinExistence type="predicted"/>
<dbReference type="EMBL" id="QEIN01000263">
    <property type="protein sequence ID" value="RCV51050.1"/>
    <property type="molecule type" value="Genomic_DNA"/>
</dbReference>
<accession>A0A368SZC9</accession>
<dbReference type="Pfam" id="PF06675">
    <property type="entry name" value="DUF1177"/>
    <property type="match status" value="1"/>
</dbReference>